<evidence type="ECO:0000256" key="1">
    <source>
        <dbReference type="ARBA" id="ARBA00004127"/>
    </source>
</evidence>
<dbReference type="Pfam" id="PF04191">
    <property type="entry name" value="PEMT"/>
    <property type="match status" value="1"/>
</dbReference>
<keyword evidence="4 5" id="KW-0472">Membrane</keyword>
<feature type="transmembrane region" description="Helical" evidence="5">
    <location>
        <begin position="137"/>
        <end position="155"/>
    </location>
</feature>
<feature type="transmembrane region" description="Helical" evidence="5">
    <location>
        <begin position="93"/>
        <end position="116"/>
    </location>
</feature>
<sequence length="206" mass="23387">MNSLSAVLQSRWLGFYSGVFLAGLWSVFAYVHLTLFLETYQLTVLLFCLSETLTAILYIFRSEPKTVSLIPVDWLMAVVGTFVPLLFRPEAWGVLPWASILIVVGAVIQVLGVISLNRSFALVAAKRVIKTAWMYRVVRHPIYASYCLTFTGYVLVNTSLANITIYAVTIGCLIARIFREEAHLSLDPLYREYMQGVRYRLVPFIF</sequence>
<gene>
    <name evidence="6" type="ORF">PS673_00398</name>
</gene>
<feature type="transmembrane region" description="Helical" evidence="5">
    <location>
        <begin position="67"/>
        <end position="87"/>
    </location>
</feature>
<evidence type="ECO:0000256" key="2">
    <source>
        <dbReference type="ARBA" id="ARBA00022692"/>
    </source>
</evidence>
<protein>
    <recommendedName>
        <fullName evidence="8">Isoprenylcysteine carboxyl methyltransferase</fullName>
    </recommendedName>
</protein>
<dbReference type="GO" id="GO:0012505">
    <property type="term" value="C:endomembrane system"/>
    <property type="evidence" value="ECO:0007669"/>
    <property type="project" value="UniProtKB-SubCell"/>
</dbReference>
<dbReference type="Proteomes" id="UP000344274">
    <property type="component" value="Unassembled WGS sequence"/>
</dbReference>
<dbReference type="PANTHER" id="PTHR43847:SF1">
    <property type="entry name" value="BLL3993 PROTEIN"/>
    <property type="match status" value="1"/>
</dbReference>
<proteinExistence type="predicted"/>
<dbReference type="EMBL" id="CABVHB010000002">
    <property type="protein sequence ID" value="VVM43823.1"/>
    <property type="molecule type" value="Genomic_DNA"/>
</dbReference>
<dbReference type="RefSeq" id="WP_154946547.1">
    <property type="nucleotide sequence ID" value="NZ_CABVHB010000002.1"/>
</dbReference>
<feature type="transmembrane region" description="Helical" evidence="5">
    <location>
        <begin position="12"/>
        <end position="33"/>
    </location>
</feature>
<keyword evidence="2 5" id="KW-0812">Transmembrane</keyword>
<organism evidence="6 7">
    <name type="scientific">Pseudomonas fluorescens</name>
    <dbReference type="NCBI Taxonomy" id="294"/>
    <lineage>
        <taxon>Bacteria</taxon>
        <taxon>Pseudomonadati</taxon>
        <taxon>Pseudomonadota</taxon>
        <taxon>Gammaproteobacteria</taxon>
        <taxon>Pseudomonadales</taxon>
        <taxon>Pseudomonadaceae</taxon>
        <taxon>Pseudomonas</taxon>
    </lineage>
</organism>
<dbReference type="InterPro" id="IPR052527">
    <property type="entry name" value="Metal_cation-efflux_comp"/>
</dbReference>
<reference evidence="6 7" key="1">
    <citation type="submission" date="2019-09" db="EMBL/GenBank/DDBJ databases">
        <authorList>
            <person name="Chandra G."/>
            <person name="Truman W A."/>
        </authorList>
    </citation>
    <scope>NUCLEOTIDE SEQUENCE [LARGE SCALE GENOMIC DNA]</scope>
    <source>
        <strain evidence="6">PS673</strain>
    </source>
</reference>
<feature type="transmembrane region" description="Helical" evidence="5">
    <location>
        <begin position="39"/>
        <end position="60"/>
    </location>
</feature>
<accession>A0A5E6PKA0</accession>
<dbReference type="AlphaFoldDB" id="A0A5E6PKA0"/>
<comment type="subcellular location">
    <subcellularLocation>
        <location evidence="1">Endomembrane system</location>
        <topology evidence="1">Multi-pass membrane protein</topology>
    </subcellularLocation>
</comment>
<evidence type="ECO:0008006" key="8">
    <source>
        <dbReference type="Google" id="ProtNLM"/>
    </source>
</evidence>
<dbReference type="Gene3D" id="1.20.120.1630">
    <property type="match status" value="1"/>
</dbReference>
<evidence type="ECO:0000256" key="3">
    <source>
        <dbReference type="ARBA" id="ARBA00022989"/>
    </source>
</evidence>
<evidence type="ECO:0000313" key="6">
    <source>
        <dbReference type="EMBL" id="VVM43823.1"/>
    </source>
</evidence>
<keyword evidence="3 5" id="KW-1133">Transmembrane helix</keyword>
<dbReference type="PANTHER" id="PTHR43847">
    <property type="entry name" value="BLL3993 PROTEIN"/>
    <property type="match status" value="1"/>
</dbReference>
<name>A0A5E6PKA0_PSEFL</name>
<evidence type="ECO:0000256" key="5">
    <source>
        <dbReference type="SAM" id="Phobius"/>
    </source>
</evidence>
<dbReference type="InterPro" id="IPR007318">
    <property type="entry name" value="Phopholipid_MeTrfase"/>
</dbReference>
<evidence type="ECO:0000256" key="4">
    <source>
        <dbReference type="ARBA" id="ARBA00023136"/>
    </source>
</evidence>
<evidence type="ECO:0000313" key="7">
    <source>
        <dbReference type="Proteomes" id="UP000344274"/>
    </source>
</evidence>
<feature type="transmembrane region" description="Helical" evidence="5">
    <location>
        <begin position="161"/>
        <end position="178"/>
    </location>
</feature>